<evidence type="ECO:0000256" key="4">
    <source>
        <dbReference type="ARBA" id="ARBA00022763"/>
    </source>
</evidence>
<evidence type="ECO:0000256" key="11">
    <source>
        <dbReference type="ARBA" id="ARBA00023204"/>
    </source>
</evidence>
<evidence type="ECO:0000256" key="9">
    <source>
        <dbReference type="ARBA" id="ARBA00023014"/>
    </source>
</evidence>
<dbReference type="GO" id="GO:0003678">
    <property type="term" value="F:DNA helicase activity"/>
    <property type="evidence" value="ECO:0007669"/>
    <property type="project" value="InterPro"/>
</dbReference>
<keyword evidence="11" id="KW-0234">DNA repair</keyword>
<keyword evidence="12" id="KW-0413">Isomerase</keyword>
<feature type="compositionally biased region" description="Acidic residues" evidence="13">
    <location>
        <begin position="553"/>
        <end position="571"/>
    </location>
</feature>
<feature type="domain" description="Helicase ATP-binding" evidence="14">
    <location>
        <begin position="10"/>
        <end position="326"/>
    </location>
</feature>
<evidence type="ECO:0000256" key="6">
    <source>
        <dbReference type="ARBA" id="ARBA00022806"/>
    </source>
</evidence>
<evidence type="ECO:0000256" key="12">
    <source>
        <dbReference type="ARBA" id="ARBA00023235"/>
    </source>
</evidence>
<keyword evidence="6 15" id="KW-0347">Helicase</keyword>
<evidence type="ECO:0000256" key="2">
    <source>
        <dbReference type="ARBA" id="ARBA00022723"/>
    </source>
</evidence>
<evidence type="ECO:0000256" key="7">
    <source>
        <dbReference type="ARBA" id="ARBA00022840"/>
    </source>
</evidence>
<keyword evidence="4" id="KW-0227">DNA damage</keyword>
<dbReference type="KEGG" id="hpel:HZS54_11415"/>
<evidence type="ECO:0000256" key="1">
    <source>
        <dbReference type="ARBA" id="ARBA00022485"/>
    </source>
</evidence>
<evidence type="ECO:0000256" key="13">
    <source>
        <dbReference type="SAM" id="MobiDB-lite"/>
    </source>
</evidence>
<dbReference type="PANTHER" id="PTHR11472">
    <property type="entry name" value="DNA REPAIR DEAD HELICASE RAD3/XP-D SUBFAMILY MEMBER"/>
    <property type="match status" value="1"/>
</dbReference>
<dbReference type="Pfam" id="PF13307">
    <property type="entry name" value="Helicase_C_2"/>
    <property type="match status" value="1"/>
</dbReference>
<dbReference type="PANTHER" id="PTHR11472:SF34">
    <property type="entry name" value="REGULATOR OF TELOMERE ELONGATION HELICASE 1"/>
    <property type="match status" value="1"/>
</dbReference>
<keyword evidence="1" id="KW-0004">4Fe-4S</keyword>
<dbReference type="SUPFAM" id="SSF52540">
    <property type="entry name" value="P-loop containing nucleoside triphosphate hydrolases"/>
    <property type="match status" value="1"/>
</dbReference>
<feature type="region of interest" description="Disordered" evidence="13">
    <location>
        <begin position="553"/>
        <end position="593"/>
    </location>
</feature>
<keyword evidence="16" id="KW-1185">Reference proteome</keyword>
<reference evidence="15 16" key="1">
    <citation type="submission" date="2020-07" db="EMBL/GenBank/DDBJ databases">
        <title>Halosimplex litoreum sp. nov. and Halosimplex rubrum sp. nov., isolated from different salt environments.</title>
        <authorList>
            <person name="Cui H."/>
        </authorList>
    </citation>
    <scope>NUCLEOTIDE SEQUENCE [LARGE SCALE GENOMIC DNA]</scope>
    <source>
        <strain evidence="15 16">R2</strain>
    </source>
</reference>
<dbReference type="GeneID" id="56083206"/>
<dbReference type="GO" id="GO:0003677">
    <property type="term" value="F:DNA binding"/>
    <property type="evidence" value="ECO:0007669"/>
    <property type="project" value="UniProtKB-KW"/>
</dbReference>
<dbReference type="InterPro" id="IPR010614">
    <property type="entry name" value="RAD3-like_helicase_DEAD"/>
</dbReference>
<accession>A0A7D5TGW4</accession>
<dbReference type="GO" id="GO:0051539">
    <property type="term" value="F:4 iron, 4 sulfur cluster binding"/>
    <property type="evidence" value="ECO:0007669"/>
    <property type="project" value="UniProtKB-KW"/>
</dbReference>
<dbReference type="Proteomes" id="UP000509346">
    <property type="component" value="Chromosome"/>
</dbReference>
<dbReference type="InterPro" id="IPR045028">
    <property type="entry name" value="DinG/Rad3-like"/>
</dbReference>
<dbReference type="GO" id="GO:0005524">
    <property type="term" value="F:ATP binding"/>
    <property type="evidence" value="ECO:0007669"/>
    <property type="project" value="UniProtKB-KW"/>
</dbReference>
<evidence type="ECO:0000313" key="16">
    <source>
        <dbReference type="Proteomes" id="UP000509346"/>
    </source>
</evidence>
<keyword evidence="3" id="KW-0547">Nucleotide-binding</keyword>
<keyword evidence="9" id="KW-0411">Iron-sulfur</keyword>
<evidence type="ECO:0000256" key="8">
    <source>
        <dbReference type="ARBA" id="ARBA00023004"/>
    </source>
</evidence>
<dbReference type="Gene3D" id="3.40.50.300">
    <property type="entry name" value="P-loop containing nucleotide triphosphate hydrolases"/>
    <property type="match status" value="2"/>
</dbReference>
<protein>
    <submittedName>
        <fullName evidence="15">ATP-dependent DNA helicase</fullName>
    </submittedName>
</protein>
<dbReference type="InterPro" id="IPR006555">
    <property type="entry name" value="ATP-dep_Helicase_C"/>
</dbReference>
<dbReference type="AlphaFoldDB" id="A0A7D5TGW4"/>
<dbReference type="OrthoDB" id="27512at2157"/>
<evidence type="ECO:0000259" key="14">
    <source>
        <dbReference type="PROSITE" id="PS51193"/>
    </source>
</evidence>
<gene>
    <name evidence="15" type="ORF">HZS54_11415</name>
</gene>
<dbReference type="GO" id="GO:0006281">
    <property type="term" value="P:DNA repair"/>
    <property type="evidence" value="ECO:0007669"/>
    <property type="project" value="UniProtKB-KW"/>
</dbReference>
<evidence type="ECO:0000313" key="15">
    <source>
        <dbReference type="EMBL" id="QLH82176.1"/>
    </source>
</evidence>
<keyword evidence="2" id="KW-0479">Metal-binding</keyword>
<keyword evidence="8" id="KW-0408">Iron</keyword>
<dbReference type="EMBL" id="CP058909">
    <property type="protein sequence ID" value="QLH82176.1"/>
    <property type="molecule type" value="Genomic_DNA"/>
</dbReference>
<evidence type="ECO:0000256" key="3">
    <source>
        <dbReference type="ARBA" id="ARBA00022741"/>
    </source>
</evidence>
<evidence type="ECO:0000256" key="10">
    <source>
        <dbReference type="ARBA" id="ARBA00023125"/>
    </source>
</evidence>
<dbReference type="SMART" id="SM00491">
    <property type="entry name" value="HELICc2"/>
    <property type="match status" value="1"/>
</dbReference>
<dbReference type="GO" id="GO:0046872">
    <property type="term" value="F:metal ion binding"/>
    <property type="evidence" value="ECO:0007669"/>
    <property type="project" value="UniProtKB-KW"/>
</dbReference>
<proteinExistence type="predicted"/>
<keyword evidence="10" id="KW-0238">DNA-binding</keyword>
<keyword evidence="7" id="KW-0067">ATP-binding</keyword>
<evidence type="ECO:0000256" key="5">
    <source>
        <dbReference type="ARBA" id="ARBA00022801"/>
    </source>
</evidence>
<name>A0A7D5TGW4_9EURY</name>
<dbReference type="SMART" id="SM00488">
    <property type="entry name" value="DEXDc2"/>
    <property type="match status" value="1"/>
</dbReference>
<dbReference type="GO" id="GO:0016818">
    <property type="term" value="F:hydrolase activity, acting on acid anhydrides, in phosphorus-containing anhydrides"/>
    <property type="evidence" value="ECO:0007669"/>
    <property type="project" value="InterPro"/>
</dbReference>
<keyword evidence="5" id="KW-0378">Hydrolase</keyword>
<sequence length="833" mass="93066">MSTPDSQTPDYWEDIFPFDPYANQIEGINQSINTLRDGGIHLLEGPCGTGKTLIALTAGLSLVRDRTTKFERVLVITSKKQQLSAFEDDLKEVNSQSKIYFEGLSLVGKSDLCPYVQAGQIDKNDIYHQCISLRDNTRQLMVEAVKQKRTQREANAAFGLKVRAKREPGIEETLSFDDVDAPFQPELPTVGETEYCPFYASHITNSVKEKYPLNLRRVTTAQETLKEGARAGTCPHLEMRRLHDRASVLFGNYKHVFDPTTVGGLTGDIIGDSTLLIADEAHGLVQEVRDQLSYQISYSTLRRGIMDINEVQRWASGKGNPKKCRLAEGILNATDLNIPDLGVAAKFLKKIQEIVANDIVENLKAEYDERWQQAIRDQWKDEISIPLQDPSTQEPDSITVWASQKGYGDIWEKFLKASKVVSVTKNVVARKIEGKSPDGSFPIGNAHELLERWWVGDHTEYYREVTLEPRANTKSDPPQDKPWKAGYRARLKINNCIPQNEIAGTLDVFGGAMLMSATLSPLNIYREVTGISKLDEGTQPTSSLVTMALPEGESDLQENPEEKQPEDELPDLDAIGPADDEPTIPSKERQRDVGESAFELGFPEENRLSLAVDVPRFTWSNRWPPEDNQGLRKMYRSVIATVVKTTPGNVLVTMPSYQEASWASETLANDPEVEKKILTDTSSSDTATEQLKRAFFDGPPKVLTTSLRGTLTEGVDFDGDKLLGAVVCGVPITNTSSNLANAIETAYDYRFNNKGFEYAFSIPAIRKTRQALGRVIRGDGDVGVRVLVDERYVRSNRGGVKQYFPDYEAGEFVSIGPDELPYELESFWQNQDV</sequence>
<dbReference type="InterPro" id="IPR006554">
    <property type="entry name" value="Helicase-like_DEXD_c2"/>
</dbReference>
<dbReference type="InterPro" id="IPR027417">
    <property type="entry name" value="P-loop_NTPase"/>
</dbReference>
<organism evidence="15 16">
    <name type="scientific">Halosimplex pelagicum</name>
    <dbReference type="NCBI Taxonomy" id="869886"/>
    <lineage>
        <taxon>Archaea</taxon>
        <taxon>Methanobacteriati</taxon>
        <taxon>Methanobacteriota</taxon>
        <taxon>Stenosarchaea group</taxon>
        <taxon>Halobacteria</taxon>
        <taxon>Halobacteriales</taxon>
        <taxon>Haloarculaceae</taxon>
        <taxon>Halosimplex</taxon>
    </lineage>
</organism>
<dbReference type="InterPro" id="IPR014013">
    <property type="entry name" value="Helic_SF1/SF2_ATP-bd_DinG/Rad3"/>
</dbReference>
<dbReference type="PROSITE" id="PS51193">
    <property type="entry name" value="HELICASE_ATP_BIND_2"/>
    <property type="match status" value="1"/>
</dbReference>
<dbReference type="Pfam" id="PF06733">
    <property type="entry name" value="DEAD_2"/>
    <property type="match status" value="1"/>
</dbReference>
<dbReference type="RefSeq" id="WP_179922644.1">
    <property type="nucleotide sequence ID" value="NZ_CP058909.1"/>
</dbReference>